<gene>
    <name evidence="6" type="ORF">EYH45_07680</name>
</gene>
<name>A0A833A5L1_CALS0</name>
<dbReference type="InterPro" id="IPR000537">
    <property type="entry name" value="UbiA_prenyltransferase"/>
</dbReference>
<feature type="transmembrane region" description="Helical" evidence="5">
    <location>
        <begin position="20"/>
        <end position="37"/>
    </location>
</feature>
<comment type="subcellular location">
    <subcellularLocation>
        <location evidence="1">Cell membrane</location>
        <topology evidence="1">Multi-pass membrane protein</topology>
    </subcellularLocation>
</comment>
<dbReference type="PANTHER" id="PTHR42723:SF1">
    <property type="entry name" value="CHLOROPHYLL SYNTHASE, CHLOROPLASTIC"/>
    <property type="match status" value="1"/>
</dbReference>
<keyword evidence="4 5" id="KW-0472">Membrane</keyword>
<dbReference type="InterPro" id="IPR044878">
    <property type="entry name" value="UbiA_sf"/>
</dbReference>
<dbReference type="GO" id="GO:0005886">
    <property type="term" value="C:plasma membrane"/>
    <property type="evidence" value="ECO:0007669"/>
    <property type="project" value="UniProtKB-SubCell"/>
</dbReference>
<dbReference type="GO" id="GO:0016765">
    <property type="term" value="F:transferase activity, transferring alkyl or aryl (other than methyl) groups"/>
    <property type="evidence" value="ECO:0007669"/>
    <property type="project" value="InterPro"/>
</dbReference>
<evidence type="ECO:0000313" key="6">
    <source>
        <dbReference type="EMBL" id="HIQ30423.1"/>
    </source>
</evidence>
<proteinExistence type="predicted"/>
<dbReference type="EMBL" id="DQVM01000150">
    <property type="protein sequence ID" value="HIQ30423.1"/>
    <property type="molecule type" value="Genomic_DNA"/>
</dbReference>
<dbReference type="Gene3D" id="1.10.357.140">
    <property type="entry name" value="UbiA prenyltransferase"/>
    <property type="match status" value="1"/>
</dbReference>
<feature type="transmembrane region" description="Helical" evidence="5">
    <location>
        <begin position="268"/>
        <end position="287"/>
    </location>
</feature>
<comment type="caution">
    <text evidence="6">The sequence shown here is derived from an EMBL/GenBank/DDBJ whole genome shotgun (WGS) entry which is preliminary data.</text>
</comment>
<dbReference type="Gene3D" id="1.20.120.1780">
    <property type="entry name" value="UbiA prenyltransferase"/>
    <property type="match status" value="1"/>
</dbReference>
<feature type="transmembrane region" description="Helical" evidence="5">
    <location>
        <begin position="135"/>
        <end position="155"/>
    </location>
</feature>
<dbReference type="InterPro" id="IPR050475">
    <property type="entry name" value="Prenyltransferase_related"/>
</dbReference>
<evidence type="ECO:0000256" key="2">
    <source>
        <dbReference type="ARBA" id="ARBA00022692"/>
    </source>
</evidence>
<organism evidence="6 7">
    <name type="scientific">Caldiarchaeum subterraneum</name>
    <dbReference type="NCBI Taxonomy" id="311458"/>
    <lineage>
        <taxon>Archaea</taxon>
        <taxon>Nitrososphaerota</taxon>
        <taxon>Candidatus Caldarchaeales</taxon>
        <taxon>Candidatus Caldarchaeaceae</taxon>
        <taxon>Candidatus Caldarchaeum</taxon>
    </lineage>
</organism>
<dbReference type="NCBIfam" id="NF009523">
    <property type="entry name" value="PRK12884.1"/>
    <property type="match status" value="1"/>
</dbReference>
<reference evidence="6" key="1">
    <citation type="journal article" date="2020" name="ISME J.">
        <title>Gammaproteobacteria mediating utilization of methyl-, sulfur- and petroleum organic compounds in deep ocean hydrothermal plumes.</title>
        <authorList>
            <person name="Zhou Z."/>
            <person name="Liu Y."/>
            <person name="Pan J."/>
            <person name="Cron B.R."/>
            <person name="Toner B.M."/>
            <person name="Anantharaman K."/>
            <person name="Breier J.A."/>
            <person name="Dick G.J."/>
            <person name="Li M."/>
        </authorList>
    </citation>
    <scope>NUCLEOTIDE SEQUENCE</scope>
    <source>
        <strain evidence="6">SZUA-1515</strain>
    </source>
</reference>
<evidence type="ECO:0000256" key="1">
    <source>
        <dbReference type="ARBA" id="ARBA00004651"/>
    </source>
</evidence>
<evidence type="ECO:0000313" key="7">
    <source>
        <dbReference type="Proteomes" id="UP000608579"/>
    </source>
</evidence>
<keyword evidence="3 5" id="KW-1133">Transmembrane helix</keyword>
<dbReference type="Proteomes" id="UP000608579">
    <property type="component" value="Unassembled WGS sequence"/>
</dbReference>
<dbReference type="PANTHER" id="PTHR42723">
    <property type="entry name" value="CHLOROPHYLL SYNTHASE"/>
    <property type="match status" value="1"/>
</dbReference>
<evidence type="ECO:0000256" key="3">
    <source>
        <dbReference type="ARBA" id="ARBA00022989"/>
    </source>
</evidence>
<feature type="transmembrane region" description="Helical" evidence="5">
    <location>
        <begin position="96"/>
        <end position="123"/>
    </location>
</feature>
<keyword evidence="2 5" id="KW-0812">Transmembrane</keyword>
<accession>A0A833A5L1</accession>
<evidence type="ECO:0000256" key="5">
    <source>
        <dbReference type="SAM" id="Phobius"/>
    </source>
</evidence>
<evidence type="ECO:0008006" key="8">
    <source>
        <dbReference type="Google" id="ProtNLM"/>
    </source>
</evidence>
<protein>
    <recommendedName>
        <fullName evidence="8">Geranylgeranylglycerol-phosphate geranylgeranyltransferase</fullName>
    </recommendedName>
</protein>
<dbReference type="CDD" id="cd13961">
    <property type="entry name" value="PT_UbiA_DGGGPS"/>
    <property type="match status" value="1"/>
</dbReference>
<feature type="transmembrane region" description="Helical" evidence="5">
    <location>
        <begin position="235"/>
        <end position="256"/>
    </location>
</feature>
<dbReference type="Pfam" id="PF01040">
    <property type="entry name" value="UbiA"/>
    <property type="match status" value="1"/>
</dbReference>
<dbReference type="AlphaFoldDB" id="A0A833A5L1"/>
<evidence type="ECO:0000256" key="4">
    <source>
        <dbReference type="ARBA" id="ARBA00023136"/>
    </source>
</evidence>
<sequence>MSDRGVGSKVRALVKMTRPPNGVLMFIAVVVGVIFSDRKMIDPTTLLLAFITAYGLNSSSMVINDYFDKEVDKINHPNRPIPLGIVKPQEAVTYSFSLAILGLAAAYLTSIQALLFASFAYAVSFAYNAYMKKRGILGNVMVSVDVVAPFIYGSIIADGVINPRILSFAFLAFLANTGREVIKGMVDVEGDAVRGVDTIARKHGLRKAAFLGSGMYLAAVTLSPLPYLLGYVSLAYLPIVLLADIGFIYSAASITTKPNKENAKRQKNHTLIWMLIALIAFILGGAARI</sequence>